<proteinExistence type="predicted"/>
<name>A0A0D7X5U7_9BACL</name>
<keyword evidence="2" id="KW-0418">Kinase</keyword>
<dbReference type="Proteomes" id="UP000308114">
    <property type="component" value="Unassembled WGS sequence"/>
</dbReference>
<keyword evidence="2" id="KW-0808">Transferase</keyword>
<evidence type="ECO:0000313" key="3">
    <source>
        <dbReference type="EMBL" id="TKH42939.1"/>
    </source>
</evidence>
<dbReference type="EMBL" id="JTHP01000020">
    <property type="protein sequence ID" value="KJD45392.1"/>
    <property type="molecule type" value="Genomic_DNA"/>
</dbReference>
<evidence type="ECO:0000313" key="5">
    <source>
        <dbReference type="Proteomes" id="UP000308114"/>
    </source>
</evidence>
<protein>
    <submittedName>
        <fullName evidence="2">Signal transduction histidine kinase</fullName>
    </submittedName>
</protein>
<evidence type="ECO:0000256" key="1">
    <source>
        <dbReference type="SAM" id="Phobius"/>
    </source>
</evidence>
<dbReference type="PATRIC" id="fig|159743.3.peg.2667"/>
<accession>A0A0D7X5U7</accession>
<evidence type="ECO:0000313" key="4">
    <source>
        <dbReference type="Proteomes" id="UP000032534"/>
    </source>
</evidence>
<reference evidence="2 4" key="1">
    <citation type="submission" date="2014-11" db="EMBL/GenBank/DDBJ databases">
        <title>Draft Genome Sequences of Paenibacillus polymyxa NRRL B-30509 and Paenibacillus terrae NRRL B-30644, Strains from a Poultry Environment that Produce Tridecaptin A and Paenicidins.</title>
        <authorList>
            <person name="van Belkum M.J."/>
            <person name="Lohans C.T."/>
            <person name="Vederas J.C."/>
        </authorList>
    </citation>
    <scope>NUCLEOTIDE SEQUENCE [LARGE SCALE GENOMIC DNA]</scope>
    <source>
        <strain evidence="2 4">NRRL B-30644</strain>
    </source>
</reference>
<evidence type="ECO:0000313" key="2">
    <source>
        <dbReference type="EMBL" id="KJD45392.1"/>
    </source>
</evidence>
<keyword evidence="1" id="KW-1133">Transmembrane helix</keyword>
<dbReference type="GO" id="GO:0016301">
    <property type="term" value="F:kinase activity"/>
    <property type="evidence" value="ECO:0007669"/>
    <property type="project" value="UniProtKB-KW"/>
</dbReference>
<feature type="transmembrane region" description="Helical" evidence="1">
    <location>
        <begin position="34"/>
        <end position="55"/>
    </location>
</feature>
<feature type="transmembrane region" description="Helical" evidence="1">
    <location>
        <begin position="6"/>
        <end position="22"/>
    </location>
</feature>
<dbReference type="RefSeq" id="WP_025686450.1">
    <property type="nucleotide sequence ID" value="NZ_JTHP01000020.1"/>
</dbReference>
<comment type="caution">
    <text evidence="2">The sequence shown here is derived from an EMBL/GenBank/DDBJ whole genome shotgun (WGS) entry which is preliminary data.</text>
</comment>
<reference evidence="3 5" key="2">
    <citation type="submission" date="2018-01" db="EMBL/GenBank/DDBJ databases">
        <title>Bacillales members from the olive rhizosphere are effective biological control agents against Verticillium dahliae.</title>
        <authorList>
            <person name="Gomez-Lama C."/>
            <person name="Legarda G."/>
            <person name="Ruano-Rosa D."/>
            <person name="Pizarro-Tobias P."/>
            <person name="Valverde-Corredor A."/>
            <person name="Niqui J.L."/>
            <person name="Trivino J.C."/>
            <person name="Roca A."/>
            <person name="Mercado-Blanco J."/>
        </authorList>
    </citation>
    <scope>NUCLEOTIDE SEQUENCE [LARGE SCALE GENOMIC DNA]</scope>
    <source>
        <strain evidence="3 5">PIC167</strain>
    </source>
</reference>
<dbReference type="Proteomes" id="UP000032534">
    <property type="component" value="Unassembled WGS sequence"/>
</dbReference>
<keyword evidence="1" id="KW-0472">Membrane</keyword>
<dbReference type="EMBL" id="PNXQ01000014">
    <property type="protein sequence ID" value="TKH42939.1"/>
    <property type="molecule type" value="Genomic_DNA"/>
</dbReference>
<keyword evidence="4" id="KW-1185">Reference proteome</keyword>
<dbReference type="AlphaFoldDB" id="A0A0D7X5U7"/>
<dbReference type="OrthoDB" id="2627968at2"/>
<organism evidence="2 4">
    <name type="scientific">Paenibacillus terrae</name>
    <dbReference type="NCBI Taxonomy" id="159743"/>
    <lineage>
        <taxon>Bacteria</taxon>
        <taxon>Bacillati</taxon>
        <taxon>Bacillota</taxon>
        <taxon>Bacilli</taxon>
        <taxon>Bacillales</taxon>
        <taxon>Paenibacillaceae</taxon>
        <taxon>Paenibacillus</taxon>
    </lineage>
</organism>
<gene>
    <name evidence="3" type="ORF">C1I60_15490</name>
    <name evidence="2" type="ORF">QD47_11940</name>
</gene>
<keyword evidence="1" id="KW-0812">Transmembrane</keyword>
<sequence length="62" mass="6939">MVSNSFLIFIILAFTLGGVLIMKRDTLPAPLKKWMALTAVIMVCFAFYLIVYSLLNIGSDPR</sequence>